<organism evidence="1 3">
    <name type="scientific">Rotaria magnacalcarata</name>
    <dbReference type="NCBI Taxonomy" id="392030"/>
    <lineage>
        <taxon>Eukaryota</taxon>
        <taxon>Metazoa</taxon>
        <taxon>Spiralia</taxon>
        <taxon>Gnathifera</taxon>
        <taxon>Rotifera</taxon>
        <taxon>Eurotatoria</taxon>
        <taxon>Bdelloidea</taxon>
        <taxon>Philodinida</taxon>
        <taxon>Philodinidae</taxon>
        <taxon>Rotaria</taxon>
    </lineage>
</organism>
<name>A0A8S2ZIV8_9BILA</name>
<dbReference type="Proteomes" id="UP000681967">
    <property type="component" value="Unassembled WGS sequence"/>
</dbReference>
<evidence type="ECO:0000313" key="3">
    <source>
        <dbReference type="Proteomes" id="UP000681967"/>
    </source>
</evidence>
<protein>
    <submittedName>
        <fullName evidence="1">Uncharacterized protein</fullName>
    </submittedName>
</protein>
<evidence type="ECO:0000313" key="2">
    <source>
        <dbReference type="EMBL" id="CAF4903005.1"/>
    </source>
</evidence>
<evidence type="ECO:0000313" key="1">
    <source>
        <dbReference type="EMBL" id="CAF4637398.1"/>
    </source>
</evidence>
<proteinExistence type="predicted"/>
<dbReference type="EMBL" id="CAJOBJ010176701">
    <property type="protein sequence ID" value="CAF4903005.1"/>
    <property type="molecule type" value="Genomic_DNA"/>
</dbReference>
<comment type="caution">
    <text evidence="1">The sequence shown here is derived from an EMBL/GenBank/DDBJ whole genome shotgun (WGS) entry which is preliminary data.</text>
</comment>
<accession>A0A8S2ZIV8</accession>
<dbReference type="AlphaFoldDB" id="A0A8S2ZIV8"/>
<gene>
    <name evidence="1" type="ORF">BYL167_LOCUS41624</name>
    <name evidence="2" type="ORF">GIL414_LOCUS51930</name>
</gene>
<dbReference type="Proteomes" id="UP000681720">
    <property type="component" value="Unassembled WGS sequence"/>
</dbReference>
<dbReference type="EMBL" id="CAJOBH010106029">
    <property type="protein sequence ID" value="CAF4637398.1"/>
    <property type="molecule type" value="Genomic_DNA"/>
</dbReference>
<reference evidence="1" key="1">
    <citation type="submission" date="2021-02" db="EMBL/GenBank/DDBJ databases">
        <authorList>
            <person name="Nowell W R."/>
        </authorList>
    </citation>
    <scope>NUCLEOTIDE SEQUENCE</scope>
</reference>
<sequence length="54" mass="6561">MEWPIVRQKIRRMYMSKDHKLIEQKPLMTNLNENKVSNNVNILEYRPWIGFEAG</sequence>
<feature type="non-terminal residue" evidence="1">
    <location>
        <position position="54"/>
    </location>
</feature>